<evidence type="ECO:0000256" key="4">
    <source>
        <dbReference type="ARBA" id="ARBA00022960"/>
    </source>
</evidence>
<dbReference type="PROSITE" id="PS52029">
    <property type="entry name" value="LD_TPASE"/>
    <property type="match status" value="1"/>
</dbReference>
<dbReference type="Pfam" id="PF03734">
    <property type="entry name" value="YkuD"/>
    <property type="match status" value="1"/>
</dbReference>
<evidence type="ECO:0000256" key="7">
    <source>
        <dbReference type="PROSITE-ProRule" id="PRU01373"/>
    </source>
</evidence>
<evidence type="ECO:0000259" key="8">
    <source>
        <dbReference type="PROSITE" id="PS52029"/>
    </source>
</evidence>
<comment type="similarity">
    <text evidence="2">Belongs to the YkuD family.</text>
</comment>
<keyword evidence="4 7" id="KW-0133">Cell shape</keyword>
<evidence type="ECO:0000256" key="1">
    <source>
        <dbReference type="ARBA" id="ARBA00004752"/>
    </source>
</evidence>
<evidence type="ECO:0000256" key="6">
    <source>
        <dbReference type="ARBA" id="ARBA00023316"/>
    </source>
</evidence>
<evidence type="ECO:0000256" key="3">
    <source>
        <dbReference type="ARBA" id="ARBA00022679"/>
    </source>
</evidence>
<evidence type="ECO:0000256" key="5">
    <source>
        <dbReference type="ARBA" id="ARBA00022984"/>
    </source>
</evidence>
<dbReference type="InterPro" id="IPR038063">
    <property type="entry name" value="Transpep_catalytic_dom"/>
</dbReference>
<dbReference type="PANTHER" id="PTHR36699:SF1">
    <property type="entry name" value="L,D-TRANSPEPTIDASE YAFK-RELATED"/>
    <property type="match status" value="1"/>
</dbReference>
<keyword evidence="5 7" id="KW-0573">Peptidoglycan synthesis</keyword>
<comment type="pathway">
    <text evidence="1 7">Cell wall biogenesis; peptidoglycan biosynthesis.</text>
</comment>
<dbReference type="CDD" id="cd16913">
    <property type="entry name" value="YkuD_like"/>
    <property type="match status" value="1"/>
</dbReference>
<reference evidence="10" key="1">
    <citation type="submission" date="2020-01" db="EMBL/GenBank/DDBJ databases">
        <title>Sphingomonas sp. strain CSW-10.</title>
        <authorList>
            <person name="Chen W.-M."/>
        </authorList>
    </citation>
    <scope>NUCLEOTIDE SEQUENCE [LARGE SCALE GENOMIC DNA]</scope>
    <source>
        <strain evidence="10">CCP-1</strain>
    </source>
</reference>
<evidence type="ECO:0000313" key="10">
    <source>
        <dbReference type="Proteomes" id="UP001517376"/>
    </source>
</evidence>
<gene>
    <name evidence="9" type="ORF">GU920_07310</name>
</gene>
<dbReference type="SUPFAM" id="SSF141523">
    <property type="entry name" value="L,D-transpeptidase catalytic domain-like"/>
    <property type="match status" value="1"/>
</dbReference>
<dbReference type="EMBL" id="JAAATW010000001">
    <property type="protein sequence ID" value="NBE07337.1"/>
    <property type="molecule type" value="Genomic_DNA"/>
</dbReference>
<name>A0ABW9Y464_9RHOB</name>
<keyword evidence="10" id="KW-1185">Reference proteome</keyword>
<sequence>MRFLKVFLILALAVGLSACGPRSKFLKYRGPEVTSVQVHKADRKMYLLHNGRVLESYDIALGFAPQGHKQFEGDGKTPEGTYYITHKNPRSRFHLSLGISYPNIADAEYAEAQDKSPGGDIFIHGGPLGPIARRDWTEGCIAVTNREMEQIYSMVEPGTVIHILP</sequence>
<dbReference type="PROSITE" id="PS51257">
    <property type="entry name" value="PROKAR_LIPOPROTEIN"/>
    <property type="match status" value="1"/>
</dbReference>
<feature type="active site" description="Proton donor/acceptor" evidence="7">
    <location>
        <position position="124"/>
    </location>
</feature>
<keyword evidence="6 7" id="KW-0961">Cell wall biogenesis/degradation</keyword>
<proteinExistence type="inferred from homology"/>
<evidence type="ECO:0000256" key="2">
    <source>
        <dbReference type="ARBA" id="ARBA00005992"/>
    </source>
</evidence>
<dbReference type="Proteomes" id="UP001517376">
    <property type="component" value="Unassembled WGS sequence"/>
</dbReference>
<feature type="active site" description="Nucleophile" evidence="7">
    <location>
        <position position="140"/>
    </location>
</feature>
<organism evidence="9 10">
    <name type="scientific">Paragemmobacter ruber</name>
    <dbReference type="NCBI Taxonomy" id="1985673"/>
    <lineage>
        <taxon>Bacteria</taxon>
        <taxon>Pseudomonadati</taxon>
        <taxon>Pseudomonadota</taxon>
        <taxon>Alphaproteobacteria</taxon>
        <taxon>Rhodobacterales</taxon>
        <taxon>Paracoccaceae</taxon>
        <taxon>Paragemmobacter</taxon>
    </lineage>
</organism>
<keyword evidence="3" id="KW-0808">Transferase</keyword>
<accession>A0ABW9Y464</accession>
<comment type="caution">
    <text evidence="9">The sequence shown here is derived from an EMBL/GenBank/DDBJ whole genome shotgun (WGS) entry which is preliminary data.</text>
</comment>
<dbReference type="Gene3D" id="2.40.440.10">
    <property type="entry name" value="L,D-transpeptidase catalytic domain-like"/>
    <property type="match status" value="1"/>
</dbReference>
<evidence type="ECO:0000313" key="9">
    <source>
        <dbReference type="EMBL" id="NBE07337.1"/>
    </source>
</evidence>
<dbReference type="InterPro" id="IPR005490">
    <property type="entry name" value="LD_TPept_cat_dom"/>
</dbReference>
<protein>
    <submittedName>
        <fullName evidence="9">L,D-transpeptidase family protein</fullName>
    </submittedName>
</protein>
<feature type="domain" description="L,D-TPase catalytic" evidence="8">
    <location>
        <begin position="34"/>
        <end position="164"/>
    </location>
</feature>
<dbReference type="RefSeq" id="WP_161766260.1">
    <property type="nucleotide sequence ID" value="NZ_JAAATW010000001.1"/>
</dbReference>
<dbReference type="PANTHER" id="PTHR36699">
    <property type="entry name" value="LD-TRANSPEPTIDASE"/>
    <property type="match status" value="1"/>
</dbReference>